<dbReference type="Proteomes" id="UP000037505">
    <property type="component" value="Unassembled WGS sequence"/>
</dbReference>
<evidence type="ECO:0000313" key="3">
    <source>
        <dbReference type="EMBL" id="KNG80775.1"/>
    </source>
</evidence>
<evidence type="ECO:0000256" key="1">
    <source>
        <dbReference type="SAM" id="Coils"/>
    </source>
</evidence>
<proteinExistence type="predicted"/>
<keyword evidence="4" id="KW-1185">Reference proteome</keyword>
<protein>
    <submittedName>
        <fullName evidence="3">Uncharacterized protein</fullName>
    </submittedName>
</protein>
<feature type="region of interest" description="Disordered" evidence="2">
    <location>
        <begin position="1"/>
        <end position="22"/>
    </location>
</feature>
<dbReference type="AlphaFoldDB" id="A0A0L1IN76"/>
<feature type="coiled-coil region" evidence="1">
    <location>
        <begin position="28"/>
        <end position="83"/>
    </location>
</feature>
<accession>A0A0L1IN76</accession>
<gene>
    <name evidence="3" type="ORF">ANOM_010402</name>
</gene>
<evidence type="ECO:0000313" key="4">
    <source>
        <dbReference type="Proteomes" id="UP000037505"/>
    </source>
</evidence>
<evidence type="ECO:0000256" key="2">
    <source>
        <dbReference type="SAM" id="MobiDB-lite"/>
    </source>
</evidence>
<organism evidence="3 4">
    <name type="scientific">Aspergillus nomiae NRRL (strain ATCC 15546 / NRRL 13137 / CBS 260.88 / M93)</name>
    <dbReference type="NCBI Taxonomy" id="1509407"/>
    <lineage>
        <taxon>Eukaryota</taxon>
        <taxon>Fungi</taxon>
        <taxon>Dikarya</taxon>
        <taxon>Ascomycota</taxon>
        <taxon>Pezizomycotina</taxon>
        <taxon>Eurotiomycetes</taxon>
        <taxon>Eurotiomycetidae</taxon>
        <taxon>Eurotiales</taxon>
        <taxon>Aspergillaceae</taxon>
        <taxon>Aspergillus</taxon>
        <taxon>Aspergillus subgen. Circumdati</taxon>
    </lineage>
</organism>
<name>A0A0L1IN76_ASPN3</name>
<comment type="caution">
    <text evidence="3">The sequence shown here is derived from an EMBL/GenBank/DDBJ whole genome shotgun (WGS) entry which is preliminary data.</text>
</comment>
<dbReference type="GeneID" id="26812206"/>
<dbReference type="OrthoDB" id="4755094at2759"/>
<keyword evidence="1" id="KW-0175">Coiled coil</keyword>
<dbReference type="STRING" id="1509407.A0A0L1IN76"/>
<sequence length="341" mass="39289">MDFAIGNVPETTSSRDSNRSKYPAGSALARLKRNAASLHEDVDLVSQRISQQANKIEQMEQQLENAQQRIQKLEVELQARIFRSIPDYQLSDATVSEDFMVFRDSLSEWVEGFPDIKSFTETVYDAIYRRGICENIFALQRTFQLEFDDAQTEILTWISFCVIEKHVLEPRVFAAPPADQELMEYLHKGMMMLEPKKDIESVNLWRSDTVRAYTATQLHKDRVIQHCAGLAEYLRGFFGCFSFEGTFDWDQKFGRLEKQVLPQIAALALKLSCSPEQYQWERYRDVGAKGTLSRIIYKGHLSDFIFMDVHTHQTLNPQAARFASMQDDAPIGLFLLVLYPA</sequence>
<reference evidence="3 4" key="1">
    <citation type="submission" date="2014-06" db="EMBL/GenBank/DDBJ databases">
        <title>The Genome of the Aflatoxigenic Filamentous Fungus Aspergillus nomius.</title>
        <authorList>
            <person name="Moore M.G."/>
            <person name="Shannon B.M."/>
            <person name="Brian M.M."/>
        </authorList>
    </citation>
    <scope>NUCLEOTIDE SEQUENCE [LARGE SCALE GENOMIC DNA]</scope>
    <source>
        <strain evidence="3 4">NRRL 13137</strain>
    </source>
</reference>
<dbReference type="EMBL" id="JNOM01000542">
    <property type="protein sequence ID" value="KNG80775.1"/>
    <property type="molecule type" value="Genomic_DNA"/>
</dbReference>
<dbReference type="RefSeq" id="XP_015401698.1">
    <property type="nucleotide sequence ID" value="XM_015555658.1"/>
</dbReference>